<dbReference type="InterPro" id="IPR035680">
    <property type="entry name" value="Clx_II_MBL"/>
</dbReference>
<dbReference type="InterPro" id="IPR017782">
    <property type="entry name" value="Hydroxyacylglutathione_Hdrlase"/>
</dbReference>
<dbReference type="RefSeq" id="WP_086434634.1">
    <property type="nucleotide sequence ID" value="NZ_FXWH01000001.1"/>
</dbReference>
<comment type="cofactor">
    <cofactor evidence="7">
        <name>Zn(2+)</name>
        <dbReference type="ChEBI" id="CHEBI:29105"/>
    </cofactor>
    <text evidence="7">Binds 2 Zn(2+) ions per subunit.</text>
</comment>
<keyword evidence="5 7" id="KW-0378">Hydrolase</keyword>
<dbReference type="GO" id="GO:0019243">
    <property type="term" value="P:methylglyoxal catabolic process to D-lactate via S-lactoyl-glutathione"/>
    <property type="evidence" value="ECO:0007669"/>
    <property type="project" value="UniProtKB-UniRule"/>
</dbReference>
<dbReference type="EC" id="3.1.2.6" evidence="7"/>
<feature type="binding site" evidence="7">
    <location>
        <position position="152"/>
    </location>
    <ligand>
        <name>Zn(2+)</name>
        <dbReference type="ChEBI" id="CHEBI:29105"/>
        <label>2</label>
    </ligand>
</feature>
<dbReference type="GO" id="GO:0004416">
    <property type="term" value="F:hydroxyacylglutathione hydrolase activity"/>
    <property type="evidence" value="ECO:0007669"/>
    <property type="project" value="UniProtKB-UniRule"/>
</dbReference>
<feature type="binding site" evidence="7">
    <location>
        <position position="82"/>
    </location>
    <ligand>
        <name>Zn(2+)</name>
        <dbReference type="ChEBI" id="CHEBI:29105"/>
        <label>2</label>
    </ligand>
</feature>
<dbReference type="PANTHER" id="PTHR43705:SF1">
    <property type="entry name" value="HYDROXYACYLGLUTATHIONE HYDROLASE GLOB"/>
    <property type="match status" value="1"/>
</dbReference>
<feature type="domain" description="Metallo-beta-lactamase" evidence="8">
    <location>
        <begin position="34"/>
        <end position="190"/>
    </location>
</feature>
<dbReference type="InterPro" id="IPR036866">
    <property type="entry name" value="RibonucZ/Hydroxyglut_hydro"/>
</dbReference>
<dbReference type="Pfam" id="PF16123">
    <property type="entry name" value="HAGH_C"/>
    <property type="match status" value="1"/>
</dbReference>
<dbReference type="OrthoDB" id="9802248at2"/>
<keyword evidence="6 7" id="KW-0862">Zinc</keyword>
<name>A0A1Y6EWF3_9GAMM</name>
<comment type="subunit">
    <text evidence="7">Monomer.</text>
</comment>
<evidence type="ECO:0000256" key="5">
    <source>
        <dbReference type="ARBA" id="ARBA00022801"/>
    </source>
</evidence>
<dbReference type="GO" id="GO:0046872">
    <property type="term" value="F:metal ion binding"/>
    <property type="evidence" value="ECO:0007669"/>
    <property type="project" value="UniProtKB-KW"/>
</dbReference>
<evidence type="ECO:0000259" key="8">
    <source>
        <dbReference type="SMART" id="SM00849"/>
    </source>
</evidence>
<proteinExistence type="inferred from homology"/>
<evidence type="ECO:0000256" key="4">
    <source>
        <dbReference type="ARBA" id="ARBA00022723"/>
    </source>
</evidence>
<evidence type="ECO:0000313" key="10">
    <source>
        <dbReference type="Proteomes" id="UP000194450"/>
    </source>
</evidence>
<evidence type="ECO:0000313" key="9">
    <source>
        <dbReference type="EMBL" id="SMQ67014.1"/>
    </source>
</evidence>
<feature type="binding site" evidence="7">
    <location>
        <position position="79"/>
    </location>
    <ligand>
        <name>Zn(2+)</name>
        <dbReference type="ChEBI" id="CHEBI:29105"/>
        <label>1</label>
    </ligand>
</feature>
<dbReference type="HAMAP" id="MF_01374">
    <property type="entry name" value="Glyoxalase_2"/>
    <property type="match status" value="1"/>
</dbReference>
<comment type="catalytic activity">
    <reaction evidence="1 7">
        <text>an S-(2-hydroxyacyl)glutathione + H2O = a 2-hydroxy carboxylate + glutathione + H(+)</text>
        <dbReference type="Rhea" id="RHEA:21864"/>
        <dbReference type="ChEBI" id="CHEBI:15377"/>
        <dbReference type="ChEBI" id="CHEBI:15378"/>
        <dbReference type="ChEBI" id="CHEBI:57925"/>
        <dbReference type="ChEBI" id="CHEBI:58896"/>
        <dbReference type="ChEBI" id="CHEBI:71261"/>
        <dbReference type="EC" id="3.1.2.6"/>
    </reaction>
</comment>
<dbReference type="CDD" id="cd07723">
    <property type="entry name" value="hydroxyacylglutathione_hydrolase_MBL-fold"/>
    <property type="match status" value="1"/>
</dbReference>
<dbReference type="InterPro" id="IPR032282">
    <property type="entry name" value="HAGH_C"/>
</dbReference>
<dbReference type="Proteomes" id="UP000194450">
    <property type="component" value="Unassembled WGS sequence"/>
</dbReference>
<sequence length="278" mass="30822">MASEFASERSTDTHSHHELNNNELIVTAIPAFDDNYIWALQASSNEPVIIVDPGDAKPVLDWLEQTQNTLAGILITHHHHDHTGGIGELVAAYKCPVIGPDNSNIAGITKVVRDQDTISLDVLQRSFQVLSTPGHTLDHIAFYTPGYLFCGDTLFSGGCGRMFEGTPTGFVESLRKLAELPDATAVYCAHEYTLANLKFARAVEPDNQALADYQQQAEQWREQGKPTVPSLLVTERLINPFLRCNADSIIKVYQDKHGSAPDNTAEVFAFIRQWKDKF</sequence>
<dbReference type="Pfam" id="PF00753">
    <property type="entry name" value="Lactamase_B"/>
    <property type="match status" value="1"/>
</dbReference>
<dbReference type="SMART" id="SM00849">
    <property type="entry name" value="Lactamase_B"/>
    <property type="match status" value="1"/>
</dbReference>
<keyword evidence="10" id="KW-1185">Reference proteome</keyword>
<dbReference type="AlphaFoldDB" id="A0A1Y6EWF3"/>
<reference evidence="10" key="1">
    <citation type="submission" date="2017-04" db="EMBL/GenBank/DDBJ databases">
        <authorList>
            <person name="Varghese N."/>
            <person name="Submissions S."/>
        </authorList>
    </citation>
    <scope>NUCLEOTIDE SEQUENCE [LARGE SCALE GENOMIC DNA]</scope>
</reference>
<comment type="pathway">
    <text evidence="2 7">Secondary metabolite metabolism; methylglyoxal degradation; (R)-lactate from methylglyoxal: step 2/2.</text>
</comment>
<feature type="binding site" evidence="7">
    <location>
        <position position="190"/>
    </location>
    <ligand>
        <name>Zn(2+)</name>
        <dbReference type="ChEBI" id="CHEBI:29105"/>
        <label>2</label>
    </ligand>
</feature>
<dbReference type="UniPathway" id="UPA00619">
    <property type="reaction ID" value="UER00676"/>
</dbReference>
<dbReference type="SUPFAM" id="SSF56281">
    <property type="entry name" value="Metallo-hydrolase/oxidoreductase"/>
    <property type="match status" value="1"/>
</dbReference>
<evidence type="ECO:0000256" key="3">
    <source>
        <dbReference type="ARBA" id="ARBA00006759"/>
    </source>
</evidence>
<gene>
    <name evidence="7" type="primary">gloB</name>
    <name evidence="9" type="ORF">SAMN06297229_1585</name>
</gene>
<feature type="binding site" evidence="7">
    <location>
        <position position="152"/>
    </location>
    <ligand>
        <name>Zn(2+)</name>
        <dbReference type="ChEBI" id="CHEBI:29105"/>
        <label>1</label>
    </ligand>
</feature>
<keyword evidence="4 7" id="KW-0479">Metal-binding</keyword>
<dbReference type="PIRSF" id="PIRSF005457">
    <property type="entry name" value="Glx"/>
    <property type="match status" value="1"/>
</dbReference>
<feature type="binding site" evidence="7">
    <location>
        <position position="135"/>
    </location>
    <ligand>
        <name>Zn(2+)</name>
        <dbReference type="ChEBI" id="CHEBI:29105"/>
        <label>1</label>
    </ligand>
</feature>
<comment type="function">
    <text evidence="7">Thiolesterase that catalyzes the hydrolysis of S-D-lactoyl-glutathione to form glutathione and D-lactic acid.</text>
</comment>
<accession>A0A1Y6EWF3</accession>
<dbReference type="InterPro" id="IPR050110">
    <property type="entry name" value="Glyoxalase_II_hydrolase"/>
</dbReference>
<evidence type="ECO:0000256" key="1">
    <source>
        <dbReference type="ARBA" id="ARBA00001623"/>
    </source>
</evidence>
<feature type="binding site" evidence="7">
    <location>
        <position position="77"/>
    </location>
    <ligand>
        <name>Zn(2+)</name>
        <dbReference type="ChEBI" id="CHEBI:29105"/>
        <label>1</label>
    </ligand>
</feature>
<dbReference type="PANTHER" id="PTHR43705">
    <property type="entry name" value="HYDROXYACYLGLUTATHIONE HYDROLASE"/>
    <property type="match status" value="1"/>
</dbReference>
<dbReference type="EMBL" id="FXWH01000001">
    <property type="protein sequence ID" value="SMQ67014.1"/>
    <property type="molecule type" value="Genomic_DNA"/>
</dbReference>
<organism evidence="9 10">
    <name type="scientific">Pseudidiomarina planktonica</name>
    <dbReference type="NCBI Taxonomy" id="1323738"/>
    <lineage>
        <taxon>Bacteria</taxon>
        <taxon>Pseudomonadati</taxon>
        <taxon>Pseudomonadota</taxon>
        <taxon>Gammaproteobacteria</taxon>
        <taxon>Alteromonadales</taxon>
        <taxon>Idiomarinaceae</taxon>
        <taxon>Pseudidiomarina</taxon>
    </lineage>
</organism>
<dbReference type="Gene3D" id="3.60.15.10">
    <property type="entry name" value="Ribonuclease Z/Hydroxyacylglutathione hydrolase-like"/>
    <property type="match status" value="1"/>
</dbReference>
<evidence type="ECO:0000256" key="2">
    <source>
        <dbReference type="ARBA" id="ARBA00004963"/>
    </source>
</evidence>
<protein>
    <recommendedName>
        <fullName evidence="7">Hydroxyacylglutathione hydrolase</fullName>
        <ecNumber evidence="7">3.1.2.6</ecNumber>
    </recommendedName>
    <alternativeName>
        <fullName evidence="7">Glyoxalase II</fullName>
        <shortName evidence="7">Glx II</shortName>
    </alternativeName>
</protein>
<dbReference type="NCBIfam" id="TIGR03413">
    <property type="entry name" value="GSH_gloB"/>
    <property type="match status" value="1"/>
</dbReference>
<evidence type="ECO:0000256" key="6">
    <source>
        <dbReference type="ARBA" id="ARBA00022833"/>
    </source>
</evidence>
<evidence type="ECO:0000256" key="7">
    <source>
        <dbReference type="HAMAP-Rule" id="MF_01374"/>
    </source>
</evidence>
<comment type="similarity">
    <text evidence="3 7">Belongs to the metallo-beta-lactamase superfamily. Glyoxalase II family.</text>
</comment>
<feature type="binding site" evidence="7">
    <location>
        <position position="81"/>
    </location>
    <ligand>
        <name>Zn(2+)</name>
        <dbReference type="ChEBI" id="CHEBI:29105"/>
        <label>2</label>
    </ligand>
</feature>
<dbReference type="InterPro" id="IPR001279">
    <property type="entry name" value="Metallo-B-lactamas"/>
</dbReference>